<dbReference type="CDD" id="cd07035">
    <property type="entry name" value="TPP_PYR_POX_like"/>
    <property type="match status" value="1"/>
</dbReference>
<dbReference type="Pfam" id="PF02775">
    <property type="entry name" value="TPP_enzyme_C"/>
    <property type="match status" value="1"/>
</dbReference>
<dbReference type="FunFam" id="3.40.50.970:FF:000007">
    <property type="entry name" value="Acetolactate synthase"/>
    <property type="match status" value="1"/>
</dbReference>
<dbReference type="Pfam" id="PF00205">
    <property type="entry name" value="TPP_enzyme_M"/>
    <property type="match status" value="1"/>
</dbReference>
<dbReference type="Gene3D" id="3.40.50.1220">
    <property type="entry name" value="TPP-binding domain"/>
    <property type="match status" value="1"/>
</dbReference>
<gene>
    <name evidence="7" type="ORF">GGQ54_001512</name>
</gene>
<evidence type="ECO:0000256" key="3">
    <source>
        <dbReference type="RuleBase" id="RU362132"/>
    </source>
</evidence>
<dbReference type="InterPro" id="IPR012000">
    <property type="entry name" value="Thiamin_PyroP_enz_cen_dom"/>
</dbReference>
<dbReference type="Pfam" id="PF02776">
    <property type="entry name" value="TPP_enzyme_N"/>
    <property type="match status" value="1"/>
</dbReference>
<dbReference type="EMBL" id="JACBZS010000001">
    <property type="protein sequence ID" value="NYI70952.1"/>
    <property type="molecule type" value="Genomic_DNA"/>
</dbReference>
<dbReference type="PANTHER" id="PTHR18968">
    <property type="entry name" value="THIAMINE PYROPHOSPHATE ENZYMES"/>
    <property type="match status" value="1"/>
</dbReference>
<feature type="domain" description="Thiamine pyrophosphate enzyme TPP-binding" evidence="5">
    <location>
        <begin position="390"/>
        <end position="535"/>
    </location>
</feature>
<dbReference type="NCBIfam" id="NF006052">
    <property type="entry name" value="PRK08199.1"/>
    <property type="match status" value="1"/>
</dbReference>
<dbReference type="SUPFAM" id="SSF52467">
    <property type="entry name" value="DHS-like NAD/FAD-binding domain"/>
    <property type="match status" value="1"/>
</dbReference>
<keyword evidence="7" id="KW-0808">Transferase</keyword>
<dbReference type="EC" id="2.2.1.6" evidence="7"/>
<dbReference type="InterPro" id="IPR045229">
    <property type="entry name" value="TPP_enz"/>
</dbReference>
<name>A0A7Z0D8P5_9ACTN</name>
<evidence type="ECO:0000259" key="5">
    <source>
        <dbReference type="Pfam" id="PF02775"/>
    </source>
</evidence>
<dbReference type="InterPro" id="IPR029035">
    <property type="entry name" value="DHS-like_NAD/FAD-binding_dom"/>
</dbReference>
<sequence length="540" mass="57000">MIAATAPTIAGHAGRVAARRLAAEGVTRVFCVPGESYLPVLDGLHDEPGIEVVSARHEGGAAMMAVAHAKLTGTPGVCLVTRGPGATNASIGVHIAAQDAVPLVLLIGQVGTRELDREAFQEVDHRAVFGSLGRAAWQVEDPARLDEYLCRALTVACGDEPGPVCLALPQDVLFASVEAPAPRATTERWAPDVAGGALERVTDLLARSRRPVIIVGGSAWDDDARRGVVGWAERTGVPLVTSFRHQDLIDHTSPAFAGTLGSGAWPGLGDAVRSADLVCFIGTRPDAGSTGGETLLRPDPGQRTVHVHPSAGVLARHHRADVTVQCAGDRFAAALAGRELATDHRAWGAHLRAGYLAGLDEHLWWDRVSARDLIRTLSDELPDDAIISCGAGDYTQALHRYYSFRSYPSLLATQSGSMGFGLPAAIAAQLAAPGRLAVAIAGDGCFQMTAQELATAAQHRLSIIVVVINNERFGTIRRHQDDHFPGRVIATSLENPDFVSLALAHGGWGATVGSPDEFRGALREAMTRDGLCLIELRTTS</sequence>
<feature type="domain" description="Thiamine pyrophosphate enzyme central" evidence="4">
    <location>
        <begin position="198"/>
        <end position="327"/>
    </location>
</feature>
<dbReference type="GO" id="GO:0000287">
    <property type="term" value="F:magnesium ion binding"/>
    <property type="evidence" value="ECO:0007669"/>
    <property type="project" value="InterPro"/>
</dbReference>
<dbReference type="Proteomes" id="UP000527616">
    <property type="component" value="Unassembled WGS sequence"/>
</dbReference>
<evidence type="ECO:0000256" key="2">
    <source>
        <dbReference type="ARBA" id="ARBA00023052"/>
    </source>
</evidence>
<evidence type="ECO:0000259" key="6">
    <source>
        <dbReference type="Pfam" id="PF02776"/>
    </source>
</evidence>
<dbReference type="GO" id="GO:0009097">
    <property type="term" value="P:isoleucine biosynthetic process"/>
    <property type="evidence" value="ECO:0007669"/>
    <property type="project" value="TreeGrafter"/>
</dbReference>
<evidence type="ECO:0000259" key="4">
    <source>
        <dbReference type="Pfam" id="PF00205"/>
    </source>
</evidence>
<dbReference type="SUPFAM" id="SSF52518">
    <property type="entry name" value="Thiamin diphosphate-binding fold (THDP-binding)"/>
    <property type="match status" value="2"/>
</dbReference>
<dbReference type="InterPro" id="IPR029061">
    <property type="entry name" value="THDP-binding"/>
</dbReference>
<comment type="similarity">
    <text evidence="1 3">Belongs to the TPP enzyme family.</text>
</comment>
<evidence type="ECO:0000313" key="7">
    <source>
        <dbReference type="EMBL" id="NYI70952.1"/>
    </source>
</evidence>
<dbReference type="AlphaFoldDB" id="A0A7Z0D8P5"/>
<dbReference type="InterPro" id="IPR011766">
    <property type="entry name" value="TPP_enzyme_TPP-bd"/>
</dbReference>
<dbReference type="Gene3D" id="3.40.50.970">
    <property type="match status" value="2"/>
</dbReference>
<dbReference type="CDD" id="cd00568">
    <property type="entry name" value="TPP_enzymes"/>
    <property type="match status" value="1"/>
</dbReference>
<comment type="caution">
    <text evidence="7">The sequence shown here is derived from an EMBL/GenBank/DDBJ whole genome shotgun (WGS) entry which is preliminary data.</text>
</comment>
<evidence type="ECO:0000256" key="1">
    <source>
        <dbReference type="ARBA" id="ARBA00007812"/>
    </source>
</evidence>
<dbReference type="GO" id="GO:0030976">
    <property type="term" value="F:thiamine pyrophosphate binding"/>
    <property type="evidence" value="ECO:0007669"/>
    <property type="project" value="InterPro"/>
</dbReference>
<reference evidence="7 8" key="1">
    <citation type="submission" date="2020-07" db="EMBL/GenBank/DDBJ databases">
        <title>Sequencing the genomes of 1000 actinobacteria strains.</title>
        <authorList>
            <person name="Klenk H.-P."/>
        </authorList>
    </citation>
    <scope>NUCLEOTIDE SEQUENCE [LARGE SCALE GENOMIC DNA]</scope>
    <source>
        <strain evidence="7 8">DSM 103164</strain>
    </source>
</reference>
<dbReference type="PANTHER" id="PTHR18968:SF120">
    <property type="entry name" value="ACETOLACTATE SYNTHASE LARGE SUBUNIT"/>
    <property type="match status" value="1"/>
</dbReference>
<dbReference type="GO" id="GO:0050660">
    <property type="term" value="F:flavin adenine dinucleotide binding"/>
    <property type="evidence" value="ECO:0007669"/>
    <property type="project" value="TreeGrafter"/>
</dbReference>
<keyword evidence="8" id="KW-1185">Reference proteome</keyword>
<organism evidence="7 8">
    <name type="scientific">Naumannella cuiyingiana</name>
    <dbReference type="NCBI Taxonomy" id="1347891"/>
    <lineage>
        <taxon>Bacteria</taxon>
        <taxon>Bacillati</taxon>
        <taxon>Actinomycetota</taxon>
        <taxon>Actinomycetes</taxon>
        <taxon>Propionibacteriales</taxon>
        <taxon>Propionibacteriaceae</taxon>
        <taxon>Naumannella</taxon>
    </lineage>
</organism>
<dbReference type="InterPro" id="IPR012001">
    <property type="entry name" value="Thiamin_PyroP_enz_TPP-bd_dom"/>
</dbReference>
<dbReference type="InterPro" id="IPR000399">
    <property type="entry name" value="TPP-bd_CS"/>
</dbReference>
<dbReference type="GO" id="GO:0009099">
    <property type="term" value="P:L-valine biosynthetic process"/>
    <property type="evidence" value="ECO:0007669"/>
    <property type="project" value="TreeGrafter"/>
</dbReference>
<dbReference type="RefSeq" id="WP_179444844.1">
    <property type="nucleotide sequence ID" value="NZ_JACBZS010000001.1"/>
</dbReference>
<dbReference type="GO" id="GO:0003984">
    <property type="term" value="F:acetolactate synthase activity"/>
    <property type="evidence" value="ECO:0007669"/>
    <property type="project" value="UniProtKB-EC"/>
</dbReference>
<keyword evidence="2 3" id="KW-0786">Thiamine pyrophosphate</keyword>
<proteinExistence type="inferred from homology"/>
<accession>A0A7Z0D8P5</accession>
<protein>
    <submittedName>
        <fullName evidence="7">Acetolactate synthase-1/2/3 large subunit</fullName>
        <ecNumber evidence="7">2.2.1.6</ecNumber>
    </submittedName>
</protein>
<feature type="domain" description="Thiamine pyrophosphate enzyme N-terminal TPP-binding" evidence="6">
    <location>
        <begin position="13"/>
        <end position="126"/>
    </location>
</feature>
<evidence type="ECO:0000313" key="8">
    <source>
        <dbReference type="Proteomes" id="UP000527616"/>
    </source>
</evidence>
<dbReference type="PROSITE" id="PS00187">
    <property type="entry name" value="TPP_ENZYMES"/>
    <property type="match status" value="1"/>
</dbReference>
<dbReference type="GO" id="GO:0005948">
    <property type="term" value="C:acetolactate synthase complex"/>
    <property type="evidence" value="ECO:0007669"/>
    <property type="project" value="TreeGrafter"/>
</dbReference>